<comment type="similarity">
    <text evidence="9 10">Belongs to the TonB-dependent receptor family.</text>
</comment>
<keyword evidence="5 11" id="KW-0732">Signal</keyword>
<dbReference type="InterPro" id="IPR039426">
    <property type="entry name" value="TonB-dep_rcpt-like"/>
</dbReference>
<evidence type="ECO:0000259" key="12">
    <source>
        <dbReference type="Pfam" id="PF00593"/>
    </source>
</evidence>
<dbReference type="InterPro" id="IPR018247">
    <property type="entry name" value="EF_Hand_1_Ca_BS"/>
</dbReference>
<dbReference type="InterPro" id="IPR008969">
    <property type="entry name" value="CarboxyPept-like_regulatory"/>
</dbReference>
<keyword evidence="7 9" id="KW-0472">Membrane</keyword>
<name>A0A3R5UR71_ORNRH</name>
<keyword evidence="2 9" id="KW-0813">Transport</keyword>
<dbReference type="InterPro" id="IPR012910">
    <property type="entry name" value="Plug_dom"/>
</dbReference>
<keyword evidence="6 10" id="KW-0798">TonB box</keyword>
<dbReference type="FunFam" id="2.170.130.10:FF:000008">
    <property type="entry name" value="SusC/RagA family TonB-linked outer membrane protein"/>
    <property type="match status" value="1"/>
</dbReference>
<feature type="domain" description="TonB-dependent receptor plug" evidence="13">
    <location>
        <begin position="124"/>
        <end position="239"/>
    </location>
</feature>
<keyword evidence="3 9" id="KW-1134">Transmembrane beta strand</keyword>
<dbReference type="GO" id="GO:0009279">
    <property type="term" value="C:cell outer membrane"/>
    <property type="evidence" value="ECO:0007669"/>
    <property type="project" value="UniProtKB-SubCell"/>
</dbReference>
<dbReference type="PROSITE" id="PS01156">
    <property type="entry name" value="TONB_DEPENDENT_REC_2"/>
    <property type="match status" value="1"/>
</dbReference>
<dbReference type="InterPro" id="IPR023997">
    <property type="entry name" value="TonB-dep_OMP_SusC/RagA_CS"/>
</dbReference>
<proteinExistence type="inferred from homology"/>
<evidence type="ECO:0000256" key="7">
    <source>
        <dbReference type="ARBA" id="ARBA00023136"/>
    </source>
</evidence>
<sequence>MKKNNIKLKNLLIFASFLSSGIAFSQMKIEGVVKSVEGYPEVGALISINGSEVTETDSEGNYVLEVFPNQIQSKTFTLNVEGLDGKVASKVFDFTDGTNVRNDFILHGIVLDDVVAIGYGSVKKSDLTGAVTAISSKDFNEGVISSPEQLIQGKAAGVQITSNGGAPGSGSMIRVRGTASLNASNDPLIVIDGMPIDNGGINGAANPLALINPNDIESFNILKDASAAAIYGNRATNGVIIITTKKGKSGGVRVNYNATTSISEKFGEIDMLNADEYKQIANKYLSPDKLALMGNADTHWQNQIYRLAVGFDNNLSISGGIGKVPVRLSVGYLNQDGILKTNNIERTTLGLNINPRLFDNHLSININAKGTYAENRFASTEAIGSAVSFAPTQPVFAPNMSQFGGYWTWVNSDGSPNVNATKNPLSLLNQRFDYSYVRRVLSNIQFDYKFHFLPDLKVNLNLGLDYSDSNGSVTQLPTLSTVYADKGNFRKYSQVKKNRLLELYFNYTKRLEQLDSDLDLMVGYSYQKWNENVPFSPTKNGLGVLSPVSGVDFFTQNILLSYYGRLNYTLKDRYLLTATVRRDGSSRFNEDNRFGIFPSVSLAWRLDKEAFLEDIGIISTLKVRGGWGVTGQQDIGSNYPYLPIYSESDSSTRYLFGNTYYNLLRPNGYDSDIKWETTKTGNIGLDFGLLRDRILFNVDAYKRKTSDLLSVVPVPAGANFTNLLLTNVGNMEAKGLEVSAVVKAIEKEDFSWDMTFNATWQDSKVTNLSVTNNPNQKVQTGGINGGTGATIQVQAVDHKPNSFYVYEQIYKDGKPIEGKYVDFNKDGVINEQDLRPYESPLPKSLYGFSTSVRYKNWNFGCSLRASLGNYVYNNMNSQFGTLQFLEVNGYLTNLSRDYFNSNFSKQQFFSDYYVEKASFLRMDNINIGYSLPKFIGESKLKLNASVNNVFVITDYSGIDPEISSGIDNNFYQRPRVYSFGVNLQF</sequence>
<dbReference type="SUPFAM" id="SSF49464">
    <property type="entry name" value="Carboxypeptidase regulatory domain-like"/>
    <property type="match status" value="1"/>
</dbReference>
<keyword evidence="4 9" id="KW-0812">Transmembrane</keyword>
<evidence type="ECO:0000256" key="10">
    <source>
        <dbReference type="RuleBase" id="RU003357"/>
    </source>
</evidence>
<feature type="domain" description="TonB-dependent receptor-like beta-barrel" evidence="12">
    <location>
        <begin position="411"/>
        <end position="949"/>
    </location>
</feature>
<dbReference type="Gene3D" id="2.40.170.20">
    <property type="entry name" value="TonB-dependent receptor, beta-barrel domain"/>
    <property type="match status" value="1"/>
</dbReference>
<dbReference type="PROSITE" id="PS52016">
    <property type="entry name" value="TONB_DEPENDENT_REC_3"/>
    <property type="match status" value="1"/>
</dbReference>
<evidence type="ECO:0000256" key="1">
    <source>
        <dbReference type="ARBA" id="ARBA00004571"/>
    </source>
</evidence>
<evidence type="ECO:0000256" key="6">
    <source>
        <dbReference type="ARBA" id="ARBA00023077"/>
    </source>
</evidence>
<feature type="chain" id="PRO_5018732204" evidence="11">
    <location>
        <begin position="26"/>
        <end position="985"/>
    </location>
</feature>
<dbReference type="NCBIfam" id="TIGR04057">
    <property type="entry name" value="SusC_RagA_signa"/>
    <property type="match status" value="1"/>
</dbReference>
<dbReference type="EMBL" id="CP035107">
    <property type="protein sequence ID" value="QAR30338.1"/>
    <property type="molecule type" value="Genomic_DNA"/>
</dbReference>
<evidence type="ECO:0000256" key="2">
    <source>
        <dbReference type="ARBA" id="ARBA00022448"/>
    </source>
</evidence>
<evidence type="ECO:0000256" key="3">
    <source>
        <dbReference type="ARBA" id="ARBA00022452"/>
    </source>
</evidence>
<evidence type="ECO:0000256" key="8">
    <source>
        <dbReference type="ARBA" id="ARBA00023237"/>
    </source>
</evidence>
<evidence type="ECO:0000259" key="13">
    <source>
        <dbReference type="Pfam" id="PF07715"/>
    </source>
</evidence>
<dbReference type="InterPro" id="IPR010917">
    <property type="entry name" value="TonB_rcpt_CS"/>
</dbReference>
<dbReference type="AlphaFoldDB" id="A0A3R5UR71"/>
<evidence type="ECO:0000313" key="14">
    <source>
        <dbReference type="EMBL" id="QAR30338.1"/>
    </source>
</evidence>
<accession>A0A3R5UR71</accession>
<evidence type="ECO:0000256" key="4">
    <source>
        <dbReference type="ARBA" id="ARBA00022692"/>
    </source>
</evidence>
<evidence type="ECO:0000313" key="15">
    <source>
        <dbReference type="Proteomes" id="UP000287701"/>
    </source>
</evidence>
<dbReference type="Gene3D" id="2.170.130.10">
    <property type="entry name" value="TonB-dependent receptor, plug domain"/>
    <property type="match status" value="1"/>
</dbReference>
<dbReference type="OrthoDB" id="9768177at2"/>
<evidence type="ECO:0000256" key="5">
    <source>
        <dbReference type="ARBA" id="ARBA00022729"/>
    </source>
</evidence>
<protein>
    <submittedName>
        <fullName evidence="14">SusC/RagA family TonB-linked outer membrane protein</fullName>
    </submittedName>
</protein>
<dbReference type="SUPFAM" id="SSF56935">
    <property type="entry name" value="Porins"/>
    <property type="match status" value="1"/>
</dbReference>
<dbReference type="Proteomes" id="UP000287701">
    <property type="component" value="Chromosome"/>
</dbReference>
<comment type="subcellular location">
    <subcellularLocation>
        <location evidence="1 9">Cell outer membrane</location>
        <topology evidence="1 9">Multi-pass membrane protein</topology>
    </subcellularLocation>
</comment>
<dbReference type="InterPro" id="IPR023996">
    <property type="entry name" value="TonB-dep_OMP_SusC/RagA"/>
</dbReference>
<dbReference type="NCBIfam" id="TIGR04056">
    <property type="entry name" value="OMP_RagA_SusC"/>
    <property type="match status" value="1"/>
</dbReference>
<dbReference type="Pfam" id="PF07715">
    <property type="entry name" value="Plug"/>
    <property type="match status" value="1"/>
</dbReference>
<dbReference type="InterPro" id="IPR037066">
    <property type="entry name" value="Plug_dom_sf"/>
</dbReference>
<dbReference type="InterPro" id="IPR036942">
    <property type="entry name" value="Beta-barrel_TonB_sf"/>
</dbReference>
<gene>
    <name evidence="14" type="ORF">EQP59_02675</name>
</gene>
<dbReference type="RefSeq" id="WP_128500834.1">
    <property type="nucleotide sequence ID" value="NZ_CP035107.1"/>
</dbReference>
<organism evidence="14 15">
    <name type="scientific">Ornithobacterium rhinotracheale</name>
    <dbReference type="NCBI Taxonomy" id="28251"/>
    <lineage>
        <taxon>Bacteria</taxon>
        <taxon>Pseudomonadati</taxon>
        <taxon>Bacteroidota</taxon>
        <taxon>Flavobacteriia</taxon>
        <taxon>Flavobacteriales</taxon>
        <taxon>Weeksellaceae</taxon>
        <taxon>Ornithobacterium</taxon>
    </lineage>
</organism>
<reference evidence="14 15" key="1">
    <citation type="submission" date="2019-01" db="EMBL/GenBank/DDBJ databases">
        <title>Whole Genome of Ornithobacterium rhinotracheale FARPER-174b.</title>
        <authorList>
            <person name="Tataje-Lavanda L.A."/>
            <person name="Montalvan A."/>
            <person name="Montesinos R."/>
            <person name="Zimic M."/>
            <person name="Fernandez-Sanchez M."/>
            <person name="Fernandez-Diaz M."/>
        </authorList>
    </citation>
    <scope>NUCLEOTIDE SEQUENCE [LARGE SCALE GENOMIC DNA]</scope>
    <source>
        <strain evidence="14 15">FARPER-174b</strain>
    </source>
</reference>
<feature type="signal peptide" evidence="11">
    <location>
        <begin position="1"/>
        <end position="25"/>
    </location>
</feature>
<evidence type="ECO:0000256" key="9">
    <source>
        <dbReference type="PROSITE-ProRule" id="PRU01360"/>
    </source>
</evidence>
<dbReference type="PROSITE" id="PS00018">
    <property type="entry name" value="EF_HAND_1"/>
    <property type="match status" value="1"/>
</dbReference>
<dbReference type="Pfam" id="PF00593">
    <property type="entry name" value="TonB_dep_Rec_b-barrel"/>
    <property type="match status" value="1"/>
</dbReference>
<evidence type="ECO:0000256" key="11">
    <source>
        <dbReference type="SAM" id="SignalP"/>
    </source>
</evidence>
<dbReference type="InterPro" id="IPR000531">
    <property type="entry name" value="Beta-barrel_TonB"/>
</dbReference>
<keyword evidence="8 9" id="KW-0998">Cell outer membrane</keyword>